<protein>
    <submittedName>
        <fullName evidence="1">Uncharacterized protein</fullName>
    </submittedName>
</protein>
<dbReference type="InterPro" id="IPR011993">
    <property type="entry name" value="PH-like_dom_sf"/>
</dbReference>
<evidence type="ECO:0000313" key="2">
    <source>
        <dbReference type="Proteomes" id="UP000184212"/>
    </source>
</evidence>
<dbReference type="AlphaFoldDB" id="A0A1M5LGU2"/>
<dbReference type="STRING" id="947013.SAMN04488109_1200"/>
<dbReference type="Proteomes" id="UP000184212">
    <property type="component" value="Unassembled WGS sequence"/>
</dbReference>
<proteinExistence type="predicted"/>
<keyword evidence="2" id="KW-1185">Reference proteome</keyword>
<accession>A0A1M5LGU2</accession>
<organism evidence="1 2">
    <name type="scientific">Chryseolinea serpens</name>
    <dbReference type="NCBI Taxonomy" id="947013"/>
    <lineage>
        <taxon>Bacteria</taxon>
        <taxon>Pseudomonadati</taxon>
        <taxon>Bacteroidota</taxon>
        <taxon>Cytophagia</taxon>
        <taxon>Cytophagales</taxon>
        <taxon>Fulvivirgaceae</taxon>
        <taxon>Chryseolinea</taxon>
    </lineage>
</organism>
<dbReference type="Gene3D" id="2.30.29.30">
    <property type="entry name" value="Pleckstrin-homology domain (PH domain)/Phosphotyrosine-binding domain (PTB)"/>
    <property type="match status" value="1"/>
</dbReference>
<reference evidence="1 2" key="1">
    <citation type="submission" date="2016-11" db="EMBL/GenBank/DDBJ databases">
        <authorList>
            <person name="Jaros S."/>
            <person name="Januszkiewicz K."/>
            <person name="Wedrychowicz H."/>
        </authorList>
    </citation>
    <scope>NUCLEOTIDE SEQUENCE [LARGE SCALE GENOMIC DNA]</scope>
    <source>
        <strain evidence="1 2">DSM 24574</strain>
    </source>
</reference>
<dbReference type="EMBL" id="FQWQ01000001">
    <property type="protein sequence ID" value="SHG64170.1"/>
    <property type="molecule type" value="Genomic_DNA"/>
</dbReference>
<sequence length="130" mass="15092">MQKAVGVFVVTLFLGLGPSNAQERPGIIYSQKAQRDDKVWYFHVMRDRHGRVTLTEDSLIFTSRKVSTSFFNFAFAYCDIQSIRTWYADMFIPNRIRIKTKSAGAVRLFTYKRRTLIRLTRERMAACAAP</sequence>
<evidence type="ECO:0000313" key="1">
    <source>
        <dbReference type="EMBL" id="SHG64170.1"/>
    </source>
</evidence>
<gene>
    <name evidence="1" type="ORF">SAMN04488109_1200</name>
</gene>
<name>A0A1M5LGU2_9BACT</name>